<sequence length="150" mass="17613">MGNKQSQKLKQKSYKIQDFDQSNKNKKMQRKGSSPNNQSQRTQDCEKNQKIFSTKASSPFLNCQESDSNIQDMDLKSFILSKNYIQNQDNSQITERIEESDSEIDDTEETDNFQYNFDFTKNTKNTHKKSTSLNTYANFQNPYFDETQPQ</sequence>
<feature type="region of interest" description="Disordered" evidence="1">
    <location>
        <begin position="1"/>
        <end position="51"/>
    </location>
</feature>
<dbReference type="AlphaFoldDB" id="A0A0V0QN53"/>
<reference evidence="2 3" key="1">
    <citation type="journal article" date="2015" name="Sci. Rep.">
        <title>Genome of the facultative scuticociliatosis pathogen Pseudocohnilembus persalinus provides insight into its virulence through horizontal gene transfer.</title>
        <authorList>
            <person name="Xiong J."/>
            <person name="Wang G."/>
            <person name="Cheng J."/>
            <person name="Tian M."/>
            <person name="Pan X."/>
            <person name="Warren A."/>
            <person name="Jiang C."/>
            <person name="Yuan D."/>
            <person name="Miao W."/>
        </authorList>
    </citation>
    <scope>NUCLEOTIDE SEQUENCE [LARGE SCALE GENOMIC DNA]</scope>
    <source>
        <strain evidence="2">36N120E</strain>
    </source>
</reference>
<dbReference type="Proteomes" id="UP000054937">
    <property type="component" value="Unassembled WGS sequence"/>
</dbReference>
<comment type="caution">
    <text evidence="2">The sequence shown here is derived from an EMBL/GenBank/DDBJ whole genome shotgun (WGS) entry which is preliminary data.</text>
</comment>
<organism evidence="2 3">
    <name type="scientific">Pseudocohnilembus persalinus</name>
    <name type="common">Ciliate</name>
    <dbReference type="NCBI Taxonomy" id="266149"/>
    <lineage>
        <taxon>Eukaryota</taxon>
        <taxon>Sar</taxon>
        <taxon>Alveolata</taxon>
        <taxon>Ciliophora</taxon>
        <taxon>Intramacronucleata</taxon>
        <taxon>Oligohymenophorea</taxon>
        <taxon>Scuticociliatia</taxon>
        <taxon>Philasterida</taxon>
        <taxon>Pseudocohnilembidae</taxon>
        <taxon>Pseudocohnilembus</taxon>
    </lineage>
</organism>
<protein>
    <submittedName>
        <fullName evidence="2">Uncharacterized protein</fullName>
    </submittedName>
</protein>
<name>A0A0V0QN53_PSEPJ</name>
<accession>A0A0V0QN53</accession>
<dbReference type="InParanoid" id="A0A0V0QN53"/>
<dbReference type="EMBL" id="LDAU01000127">
    <property type="protein sequence ID" value="KRX03698.1"/>
    <property type="molecule type" value="Genomic_DNA"/>
</dbReference>
<evidence type="ECO:0000256" key="1">
    <source>
        <dbReference type="SAM" id="MobiDB-lite"/>
    </source>
</evidence>
<feature type="compositionally biased region" description="Acidic residues" evidence="1">
    <location>
        <begin position="98"/>
        <end position="109"/>
    </location>
</feature>
<evidence type="ECO:0000313" key="2">
    <source>
        <dbReference type="EMBL" id="KRX03698.1"/>
    </source>
</evidence>
<gene>
    <name evidence="2" type="ORF">PPERSA_03659</name>
</gene>
<keyword evidence="3" id="KW-1185">Reference proteome</keyword>
<proteinExistence type="predicted"/>
<feature type="region of interest" description="Disordered" evidence="1">
    <location>
        <begin position="89"/>
        <end position="109"/>
    </location>
</feature>
<evidence type="ECO:0000313" key="3">
    <source>
        <dbReference type="Proteomes" id="UP000054937"/>
    </source>
</evidence>
<feature type="compositionally biased region" description="Polar residues" evidence="1">
    <location>
        <begin position="31"/>
        <end position="42"/>
    </location>
</feature>